<dbReference type="InterPro" id="IPR002938">
    <property type="entry name" value="FAD-bd"/>
</dbReference>
<dbReference type="InterPro" id="IPR050631">
    <property type="entry name" value="PheA/TfdB_FAD_monoxygenase"/>
</dbReference>
<feature type="domain" description="FAD-binding" evidence="4">
    <location>
        <begin position="37"/>
        <end position="149"/>
    </location>
</feature>
<proteinExistence type="predicted"/>
<dbReference type="GO" id="GO:0019622">
    <property type="term" value="P:3-(3-hydroxy)phenylpropionate catabolic process"/>
    <property type="evidence" value="ECO:0007669"/>
    <property type="project" value="TreeGrafter"/>
</dbReference>
<dbReference type="PANTHER" id="PTHR43476:SF3">
    <property type="entry name" value="FAD-BINDING MONOOXYGENASE"/>
    <property type="match status" value="1"/>
</dbReference>
<dbReference type="STRING" id="1344416.A0A138ZYH4"/>
<dbReference type="OMA" id="RLWRFEY"/>
<dbReference type="PANTHER" id="PTHR43476">
    <property type="entry name" value="3-(3-HYDROXY-PHENYL)PROPIONATE/3-HYDROXYCINNAMIC ACID HYDROXYLASE"/>
    <property type="match status" value="1"/>
</dbReference>
<dbReference type="Pfam" id="PF01494">
    <property type="entry name" value="FAD_binding_3"/>
    <property type="match status" value="2"/>
</dbReference>
<name>A0A138ZYH4_GONPJ</name>
<protein>
    <submittedName>
        <fullName evidence="5">FAD/NAD(P)-binding domain-containing protein</fullName>
    </submittedName>
</protein>
<evidence type="ECO:0000256" key="1">
    <source>
        <dbReference type="ARBA" id="ARBA00022630"/>
    </source>
</evidence>
<dbReference type="GO" id="GO:0071949">
    <property type="term" value="F:FAD binding"/>
    <property type="evidence" value="ECO:0007669"/>
    <property type="project" value="InterPro"/>
</dbReference>
<keyword evidence="1" id="KW-0285">Flavoprotein</keyword>
<dbReference type="EMBL" id="KQ965885">
    <property type="protein sequence ID" value="KXS09163.1"/>
    <property type="molecule type" value="Genomic_DNA"/>
</dbReference>
<organism evidence="5 6">
    <name type="scientific">Gonapodya prolifera (strain JEL478)</name>
    <name type="common">Monoblepharis prolifera</name>
    <dbReference type="NCBI Taxonomy" id="1344416"/>
    <lineage>
        <taxon>Eukaryota</taxon>
        <taxon>Fungi</taxon>
        <taxon>Fungi incertae sedis</taxon>
        <taxon>Chytridiomycota</taxon>
        <taxon>Chytridiomycota incertae sedis</taxon>
        <taxon>Monoblepharidomycetes</taxon>
        <taxon>Monoblepharidales</taxon>
        <taxon>Gonapodyaceae</taxon>
        <taxon>Gonapodya</taxon>
    </lineage>
</organism>
<dbReference type="OrthoDB" id="2690153at2759"/>
<dbReference type="GO" id="GO:0008688">
    <property type="term" value="F:3-(3-hydroxyphenyl)propionate hydroxylase activity"/>
    <property type="evidence" value="ECO:0007669"/>
    <property type="project" value="TreeGrafter"/>
</dbReference>
<evidence type="ECO:0000313" key="6">
    <source>
        <dbReference type="Proteomes" id="UP000070544"/>
    </source>
</evidence>
<dbReference type="Proteomes" id="UP000070544">
    <property type="component" value="Unassembled WGS sequence"/>
</dbReference>
<evidence type="ECO:0000313" key="5">
    <source>
        <dbReference type="EMBL" id="KXS09163.1"/>
    </source>
</evidence>
<keyword evidence="6" id="KW-1185">Reference proteome</keyword>
<dbReference type="PRINTS" id="PR00420">
    <property type="entry name" value="RNGMNOXGNASE"/>
</dbReference>
<dbReference type="SUPFAM" id="SSF51905">
    <property type="entry name" value="FAD/NAD(P)-binding domain"/>
    <property type="match status" value="1"/>
</dbReference>
<dbReference type="Gene3D" id="3.50.50.60">
    <property type="entry name" value="FAD/NAD(P)-binding domain"/>
    <property type="match status" value="2"/>
</dbReference>
<dbReference type="Gene3D" id="3.30.70.2450">
    <property type="match status" value="1"/>
</dbReference>
<reference evidence="5 6" key="1">
    <citation type="journal article" date="2015" name="Genome Biol. Evol.">
        <title>Phylogenomic analyses indicate that early fungi evolved digesting cell walls of algal ancestors of land plants.</title>
        <authorList>
            <person name="Chang Y."/>
            <person name="Wang S."/>
            <person name="Sekimoto S."/>
            <person name="Aerts A.L."/>
            <person name="Choi C."/>
            <person name="Clum A."/>
            <person name="LaButti K.M."/>
            <person name="Lindquist E.A."/>
            <person name="Yee Ngan C."/>
            <person name="Ohm R.A."/>
            <person name="Salamov A.A."/>
            <person name="Grigoriev I.V."/>
            <person name="Spatafora J.W."/>
            <person name="Berbee M.L."/>
        </authorList>
    </citation>
    <scope>NUCLEOTIDE SEQUENCE [LARGE SCALE GENOMIC DNA]</scope>
    <source>
        <strain evidence="5 6">JEL478</strain>
    </source>
</reference>
<keyword evidence="3" id="KW-0560">Oxidoreductase</keyword>
<feature type="domain" description="FAD-binding" evidence="4">
    <location>
        <begin position="221"/>
        <end position="438"/>
    </location>
</feature>
<dbReference type="InterPro" id="IPR036188">
    <property type="entry name" value="FAD/NAD-bd_sf"/>
</dbReference>
<sequence>MGAWFSVSDRSAIEENVFSTEGEDQLSDDSDVESTLYDVAIVGFGPTGNLLANLLARQGHKVCVVEQSTDIYDKPRAIALDNESQRVLQMCGFSEYLQGMTEPFAGVNFVGVDGGIIFSQDTEPKPYLLAWPTSVSFSQPELERHMYNKGIKRFTAPAPSDSEKTGSVKMFLGRRVLKLVEGSDTVKLEVEDVSDDPTFVFHDIISSSKLAAAGTPPKTMTTNCTSRRARTRIEAKFVVGADGGSKQSVVRRHLKIPYKSLNFDERWVVVDAKLKRQPSHPIPQRSHQYCFPERPTTFIIGPNGHLRWEIKVMRGESPEMFLDTTHGIDRICEILRVTWPDVEALELWRASCYRFHALVACRWTSHGGRIFLAGDAAHQTPPFLGQGLNSGLRDASHLAWRLSHVLRFLPKDSAFPATSRLLKSYEEERAPHVTRAVDIARSLGKIVGQTNYFLARIRDYVMRLSAWLFPPKPLKYPTIHSGCMYQGKPLAGDLFPQPWVLDQSGSTKKMDDCLPLQDRAVFVVVGTAPEHVGDWLSEESNAFLNSIDTQRIVVLPLQLNGNGSDIKGVAHPGVVTVAEVGNVLSGWMAKAGCKVALMRPDRCYCFGGANDAESLNSLVAELKLWYS</sequence>
<accession>A0A138ZYH4</accession>
<evidence type="ECO:0000259" key="4">
    <source>
        <dbReference type="Pfam" id="PF01494"/>
    </source>
</evidence>
<evidence type="ECO:0000256" key="2">
    <source>
        <dbReference type="ARBA" id="ARBA00022827"/>
    </source>
</evidence>
<gene>
    <name evidence="5" type="ORF">M427DRAFT_64700</name>
</gene>
<evidence type="ECO:0000256" key="3">
    <source>
        <dbReference type="ARBA" id="ARBA00023002"/>
    </source>
</evidence>
<keyword evidence="2" id="KW-0274">FAD</keyword>
<dbReference type="AlphaFoldDB" id="A0A138ZYH4"/>